<dbReference type="AlphaFoldDB" id="A0A8M1G7R2"/>
<reference evidence="4" key="2">
    <citation type="submission" date="2025-04" db="UniProtKB">
        <authorList>
            <consortium name="RefSeq"/>
        </authorList>
    </citation>
    <scope>IDENTIFICATION</scope>
    <source>
        <tissue evidence="4">Whole blood</tissue>
    </source>
</reference>
<name>A0A8M1G7R2_URSMA</name>
<dbReference type="GeneID" id="103666300"/>
<evidence type="ECO:0000313" key="2">
    <source>
        <dbReference type="Proteomes" id="UP000261680"/>
    </source>
</evidence>
<keyword evidence="2" id="KW-1185">Reference proteome</keyword>
<feature type="region of interest" description="Disordered" evidence="1">
    <location>
        <begin position="131"/>
        <end position="152"/>
    </location>
</feature>
<evidence type="ECO:0000313" key="3">
    <source>
        <dbReference type="RefSeq" id="XP_040490851.1"/>
    </source>
</evidence>
<protein>
    <submittedName>
        <fullName evidence="3 4">Glycoprotein Xg isoform X11</fullName>
    </submittedName>
</protein>
<feature type="region of interest" description="Disordered" evidence="1">
    <location>
        <begin position="1"/>
        <end position="98"/>
    </location>
</feature>
<proteinExistence type="predicted"/>
<gene>
    <name evidence="3 4" type="primary">XG</name>
</gene>
<feature type="compositionally biased region" description="Polar residues" evidence="1">
    <location>
        <begin position="76"/>
        <end position="87"/>
    </location>
</feature>
<feature type="compositionally biased region" description="Polar residues" evidence="1">
    <location>
        <begin position="10"/>
        <end position="24"/>
    </location>
</feature>
<accession>A0A8M1G7R2</accession>
<dbReference type="Proteomes" id="UP000261680">
    <property type="component" value="Chromosome X"/>
</dbReference>
<dbReference type="RefSeq" id="XP_040490860.1">
    <property type="nucleotide sequence ID" value="XM_040634926.1"/>
</dbReference>
<dbReference type="RefSeq" id="XP_040490851.1">
    <property type="nucleotide sequence ID" value="XM_040634917.1"/>
</dbReference>
<reference evidence="2" key="1">
    <citation type="submission" date="2024-06" db="UniProtKB">
        <authorList>
            <consortium name="RefSeq"/>
        </authorList>
    </citation>
    <scope>NUCLEOTIDE SEQUENCE [LARGE SCALE GENOMIC DNA]</scope>
    <source>
        <tissue evidence="3">Whole blood</tissue>
    </source>
</reference>
<sequence>MLLMTPNPPRSQAQISTQSRNPRTAPSPGCRTTVEISTQSRNPRTAPSPGCRTTVEVSTPGRGHPLARSPVVQTAGEVTSATPTGMTAATRPDPSRPQQVVAVTTPAMTGPETRTNQCTCEGSRFSSRCGRSSVWTRTPSAAPGTPPSVADVPRRPEVFFLFGTDDPSTKASPVHCMGCVHEDNWAPPCVLQR</sequence>
<feature type="compositionally biased region" description="Polar residues" evidence="1">
    <location>
        <begin position="34"/>
        <end position="45"/>
    </location>
</feature>
<evidence type="ECO:0000313" key="4">
    <source>
        <dbReference type="RefSeq" id="XP_040490860.1"/>
    </source>
</evidence>
<organism evidence="2 4">
    <name type="scientific">Ursus maritimus</name>
    <name type="common">Polar bear</name>
    <name type="synonym">Thalarctos maritimus</name>
    <dbReference type="NCBI Taxonomy" id="29073"/>
    <lineage>
        <taxon>Eukaryota</taxon>
        <taxon>Metazoa</taxon>
        <taxon>Chordata</taxon>
        <taxon>Craniata</taxon>
        <taxon>Vertebrata</taxon>
        <taxon>Euteleostomi</taxon>
        <taxon>Mammalia</taxon>
        <taxon>Eutheria</taxon>
        <taxon>Laurasiatheria</taxon>
        <taxon>Carnivora</taxon>
        <taxon>Caniformia</taxon>
        <taxon>Ursidae</taxon>
        <taxon>Ursus</taxon>
    </lineage>
</organism>
<evidence type="ECO:0000256" key="1">
    <source>
        <dbReference type="SAM" id="MobiDB-lite"/>
    </source>
</evidence>
<dbReference type="CTD" id="7499"/>